<dbReference type="SMART" id="SM00320">
    <property type="entry name" value="WD40"/>
    <property type="match status" value="7"/>
</dbReference>
<dbReference type="AlphaFoldDB" id="F9WBI7"/>
<reference evidence="8 9" key="2">
    <citation type="journal article" date="2012" name="Proc. Natl. Acad. Sci. U.S.A.">
        <title>Antigenic diversity is generated by distinct evolutionary mechanisms in African trypanosome species.</title>
        <authorList>
            <person name="Jackson A.P."/>
            <person name="Berry A."/>
            <person name="Aslett M."/>
            <person name="Allison H.C."/>
            <person name="Burton P."/>
            <person name="Vavrova-Anderson J."/>
            <person name="Brown R."/>
            <person name="Browne H."/>
            <person name="Corton N."/>
            <person name="Hauser H."/>
            <person name="Gamble J."/>
            <person name="Gilderthorp R."/>
            <person name="Marcello L."/>
            <person name="McQuillan J."/>
            <person name="Otto T.D."/>
            <person name="Quail M.A."/>
            <person name="Sanders M.J."/>
            <person name="van Tonder A."/>
            <person name="Ginger M.L."/>
            <person name="Field M.C."/>
            <person name="Barry J.D."/>
            <person name="Hertz-Fowler C."/>
            <person name="Berriman M."/>
        </authorList>
    </citation>
    <scope>NUCLEOTIDE SEQUENCE [LARGE SCALE GENOMIC DNA]</scope>
    <source>
        <strain evidence="8 9">IL3000</strain>
    </source>
</reference>
<sequence length="455" mass="49158">MEAGSSAAVDVGCHVMVTFFTTTYDKAMPEESYSVPINITPEGLNALVQNVLGVDEHRFDFLHKEEYIATSLQKFLTRCGVSAEELVNIEYTPALQAKESSQLPHDDWVSSVRVPFVGQADVLLTASYDRCVRLWDGDCCIAIGSAHDECVNEVCVHPLRSANGAPCRTNMSDSRDGRRKRTHSKLLGDFQCVSCGKDGRVVAWQFDNEGARLRPIGALKSHVASVDSIDISPGAGEFVASASWDCTVKVFGWSDIVDRSTEPSAKVPVVSFTDHTRPVLACRFSATKGASQLFSCGLDGTLKVLDVETAVLRHQYAGDHPVQGLAVRAGGGGSDLVIAACTDNRARMYDTRAGGQSACAKVFSGHKQWLYAASWLWRPDEGDVSSGNYFATASEDGTVRLWDLRCSTSSLLTLDTLHTDGVLDVTYAGCGDVVSCGKDNSTKLFQCLKGDSILK</sequence>
<protein>
    <submittedName>
        <fullName evidence="8">WGS project CAEQ00000000 data, annotated contig 2110</fullName>
    </submittedName>
</protein>
<dbReference type="Gene3D" id="2.130.10.10">
    <property type="entry name" value="YVTN repeat-like/Quinoprotein amine dehydrogenase"/>
    <property type="match status" value="3"/>
</dbReference>
<dbReference type="EMBL" id="CAEQ01001585">
    <property type="protein sequence ID" value="CCD14620.1"/>
    <property type="molecule type" value="Genomic_DNA"/>
</dbReference>
<evidence type="ECO:0000313" key="9">
    <source>
        <dbReference type="Proteomes" id="UP000000702"/>
    </source>
</evidence>
<reference evidence="9" key="1">
    <citation type="submission" date="2011-07" db="EMBL/GenBank/DDBJ databases">
        <title>Divergent evolution of antigenic variation in African trypanosomes.</title>
        <authorList>
            <person name="Jackson A.P."/>
            <person name="Berry A."/>
            <person name="Allison H.C."/>
            <person name="Burton P."/>
            <person name="Anderson J."/>
            <person name="Aslett M."/>
            <person name="Brown R."/>
            <person name="Corton N."/>
            <person name="Harris D."/>
            <person name="Hauser H."/>
            <person name="Gamble J."/>
            <person name="Gilderthorp R."/>
            <person name="McQuillan J."/>
            <person name="Quail M.A."/>
            <person name="Sanders M."/>
            <person name="Van Tonder A."/>
            <person name="Ginger M.L."/>
            <person name="Donelson J.E."/>
            <person name="Field M.C."/>
            <person name="Barry J.D."/>
            <person name="Berriman M."/>
            <person name="Hertz-Fowler C."/>
        </authorList>
    </citation>
    <scope>NUCLEOTIDE SEQUENCE [LARGE SCALE GENOMIC DNA]</scope>
    <source>
        <strain evidence="9">IL3000</strain>
    </source>
</reference>
<comment type="caution">
    <text evidence="8">The sequence shown here is derived from an EMBL/GenBank/DDBJ whole genome shotgun (WGS) entry which is preliminary data.</text>
</comment>
<dbReference type="InterPro" id="IPR015943">
    <property type="entry name" value="WD40/YVTN_repeat-like_dom_sf"/>
</dbReference>
<proteinExistence type="predicted"/>
<dbReference type="VEuPathDB" id="TriTrypDB:TcIL3000_0_52240"/>
<evidence type="ECO:0000259" key="7">
    <source>
        <dbReference type="Pfam" id="PF08154"/>
    </source>
</evidence>
<feature type="repeat" description="WD" evidence="6">
    <location>
        <begin position="386"/>
        <end position="405"/>
    </location>
</feature>
<dbReference type="InterPro" id="IPR036322">
    <property type="entry name" value="WD40_repeat_dom_sf"/>
</dbReference>
<dbReference type="PROSITE" id="PS50082">
    <property type="entry name" value="WD_REPEATS_2"/>
    <property type="match status" value="1"/>
</dbReference>
<organism evidence="8 9">
    <name type="scientific">Trypanosoma congolense (strain IL3000)</name>
    <dbReference type="NCBI Taxonomy" id="1068625"/>
    <lineage>
        <taxon>Eukaryota</taxon>
        <taxon>Discoba</taxon>
        <taxon>Euglenozoa</taxon>
        <taxon>Kinetoplastea</taxon>
        <taxon>Metakinetoplastina</taxon>
        <taxon>Trypanosomatida</taxon>
        <taxon>Trypanosomatidae</taxon>
        <taxon>Trypanosoma</taxon>
        <taxon>Nannomonas</taxon>
    </lineage>
</organism>
<dbReference type="Proteomes" id="UP000000702">
    <property type="component" value="Unassembled WGS sequence"/>
</dbReference>
<evidence type="ECO:0000256" key="1">
    <source>
        <dbReference type="ARBA" id="ARBA00004123"/>
    </source>
</evidence>
<dbReference type="InterPro" id="IPR020472">
    <property type="entry name" value="WD40_PAC1"/>
</dbReference>
<comment type="subcellular location">
    <subcellularLocation>
        <location evidence="1">Nucleus</location>
    </subcellularLocation>
</comment>
<keyword evidence="3" id="KW-0677">Repeat</keyword>
<evidence type="ECO:0000256" key="4">
    <source>
        <dbReference type="ARBA" id="ARBA00023242"/>
    </source>
</evidence>
<dbReference type="OMA" id="DHKYVEF"/>
<dbReference type="GO" id="GO:0005634">
    <property type="term" value="C:nucleus"/>
    <property type="evidence" value="ECO:0007669"/>
    <property type="project" value="UniProtKB-SubCell"/>
</dbReference>
<keyword evidence="9" id="KW-1185">Reference proteome</keyword>
<evidence type="ECO:0000256" key="6">
    <source>
        <dbReference type="PROSITE-ProRule" id="PRU00221"/>
    </source>
</evidence>
<dbReference type="Pfam" id="PF08154">
    <property type="entry name" value="NLE"/>
    <property type="match status" value="1"/>
</dbReference>
<dbReference type="Pfam" id="PF00400">
    <property type="entry name" value="WD40"/>
    <property type="match status" value="4"/>
</dbReference>
<dbReference type="InterPro" id="IPR012972">
    <property type="entry name" value="NLE"/>
</dbReference>
<keyword evidence="2 6" id="KW-0853">WD repeat</keyword>
<dbReference type="SUPFAM" id="SSF50978">
    <property type="entry name" value="WD40 repeat-like"/>
    <property type="match status" value="1"/>
</dbReference>
<dbReference type="PANTHER" id="PTHR19855">
    <property type="entry name" value="WD40 REPEAT PROTEIN 12, 37"/>
    <property type="match status" value="1"/>
</dbReference>
<dbReference type="InterPro" id="IPR001680">
    <property type="entry name" value="WD40_rpt"/>
</dbReference>
<evidence type="ECO:0000256" key="5">
    <source>
        <dbReference type="ARBA" id="ARBA00023274"/>
    </source>
</evidence>
<dbReference type="PANTHER" id="PTHR19855:SF11">
    <property type="entry name" value="RIBOSOME BIOGENESIS PROTEIN WDR12"/>
    <property type="match status" value="1"/>
</dbReference>
<feature type="domain" description="NLE" evidence="7">
    <location>
        <begin position="15"/>
        <end position="76"/>
    </location>
</feature>
<gene>
    <name evidence="8" type="ORF">TCIL3000_0_52240</name>
</gene>
<evidence type="ECO:0000256" key="2">
    <source>
        <dbReference type="ARBA" id="ARBA00022574"/>
    </source>
</evidence>
<evidence type="ECO:0000313" key="8">
    <source>
        <dbReference type="EMBL" id="CCD14620.1"/>
    </source>
</evidence>
<dbReference type="GO" id="GO:1990904">
    <property type="term" value="C:ribonucleoprotein complex"/>
    <property type="evidence" value="ECO:0007669"/>
    <property type="project" value="UniProtKB-KW"/>
</dbReference>
<evidence type="ECO:0000256" key="3">
    <source>
        <dbReference type="ARBA" id="ARBA00022737"/>
    </source>
</evidence>
<name>F9WBI7_TRYCI</name>
<keyword evidence="4" id="KW-0539">Nucleus</keyword>
<keyword evidence="5" id="KW-0687">Ribonucleoprotein</keyword>
<accession>F9WBI7</accession>
<dbReference type="PRINTS" id="PR00320">
    <property type="entry name" value="GPROTEINBRPT"/>
</dbReference>